<reference evidence="2" key="1">
    <citation type="submission" date="2019-08" db="EMBL/GenBank/DDBJ databases">
        <title>The genome of the North American firefly Photinus pyralis.</title>
        <authorList>
            <consortium name="Photinus pyralis genome working group"/>
            <person name="Fallon T.R."/>
            <person name="Sander Lower S.E."/>
            <person name="Weng J.-K."/>
        </authorList>
    </citation>
    <scope>NUCLEOTIDE SEQUENCE</scope>
    <source>
        <strain evidence="2">TRF0915ILg1</strain>
        <tissue evidence="2">Whole body</tissue>
    </source>
</reference>
<evidence type="ECO:0000256" key="1">
    <source>
        <dbReference type="SAM" id="MobiDB-lite"/>
    </source>
</evidence>
<feature type="region of interest" description="Disordered" evidence="1">
    <location>
        <begin position="27"/>
        <end position="162"/>
    </location>
</feature>
<sequence length="197" mass="23269">MYEEITKKLNITENKTEDINKNVNQTMEKNKKQEDNEVDGNQQTWEIEEDTQNKSKRTVSKRSPKENENDQQRYDKKHNNNPNKHRLEYKQQNNNDQMQRLPYNDLSINKEALSRKQAPGKEYGQNSPYSKRKISTFLKIGKRNNKSPNEISKDLLEETKPEHNVKGETVIVMGDFNGKIGQRERGEKHIRGPYSYE</sequence>
<proteinExistence type="predicted"/>
<organism evidence="2 3">
    <name type="scientific">Ignelater luminosus</name>
    <name type="common">Cucubano</name>
    <name type="synonym">Pyrophorus luminosus</name>
    <dbReference type="NCBI Taxonomy" id="2038154"/>
    <lineage>
        <taxon>Eukaryota</taxon>
        <taxon>Metazoa</taxon>
        <taxon>Ecdysozoa</taxon>
        <taxon>Arthropoda</taxon>
        <taxon>Hexapoda</taxon>
        <taxon>Insecta</taxon>
        <taxon>Pterygota</taxon>
        <taxon>Neoptera</taxon>
        <taxon>Endopterygota</taxon>
        <taxon>Coleoptera</taxon>
        <taxon>Polyphaga</taxon>
        <taxon>Elateriformia</taxon>
        <taxon>Elateroidea</taxon>
        <taxon>Elateridae</taxon>
        <taxon>Agrypninae</taxon>
        <taxon>Pyrophorini</taxon>
        <taxon>Ignelater</taxon>
    </lineage>
</organism>
<evidence type="ECO:0000313" key="2">
    <source>
        <dbReference type="EMBL" id="KAF2896193.1"/>
    </source>
</evidence>
<feature type="compositionally biased region" description="Basic residues" evidence="1">
    <location>
        <begin position="130"/>
        <end position="145"/>
    </location>
</feature>
<name>A0A8K0D443_IGNLU</name>
<protein>
    <submittedName>
        <fullName evidence="2">Uncharacterized protein</fullName>
    </submittedName>
</protein>
<keyword evidence="3" id="KW-1185">Reference proteome</keyword>
<feature type="compositionally biased region" description="Basic and acidic residues" evidence="1">
    <location>
        <begin position="63"/>
        <end position="78"/>
    </location>
</feature>
<dbReference type="OrthoDB" id="6776034at2759"/>
<accession>A0A8K0D443</accession>
<comment type="caution">
    <text evidence="2">The sequence shown here is derived from an EMBL/GenBank/DDBJ whole genome shotgun (WGS) entry which is preliminary data.</text>
</comment>
<feature type="compositionally biased region" description="Basic and acidic residues" evidence="1">
    <location>
        <begin position="151"/>
        <end position="162"/>
    </location>
</feature>
<dbReference type="Proteomes" id="UP000801492">
    <property type="component" value="Unassembled WGS sequence"/>
</dbReference>
<dbReference type="EMBL" id="VTPC01005301">
    <property type="protein sequence ID" value="KAF2896193.1"/>
    <property type="molecule type" value="Genomic_DNA"/>
</dbReference>
<evidence type="ECO:0000313" key="3">
    <source>
        <dbReference type="Proteomes" id="UP000801492"/>
    </source>
</evidence>
<dbReference type="AlphaFoldDB" id="A0A8K0D443"/>
<gene>
    <name evidence="2" type="ORF">ILUMI_09979</name>
</gene>